<dbReference type="Gene3D" id="1.25.40.280">
    <property type="entry name" value="alix/aip1 like domains"/>
    <property type="match status" value="1"/>
</dbReference>
<dbReference type="PANTHER" id="PTHR40463:SF1">
    <property type="entry name" value="PH-RESPONSE REGULATOR PROTEIN PALC"/>
    <property type="match status" value="1"/>
</dbReference>
<dbReference type="PANTHER" id="PTHR40463">
    <property type="entry name" value="PH-RESPONSE REGULATOR PROTEIN PALC"/>
    <property type="match status" value="1"/>
</dbReference>
<evidence type="ECO:0000313" key="6">
    <source>
        <dbReference type="Proteomes" id="UP001447188"/>
    </source>
</evidence>
<dbReference type="InterPro" id="IPR038499">
    <property type="entry name" value="BRO1_sf"/>
</dbReference>
<protein>
    <recommendedName>
        <fullName evidence="2">pH-response regulator protein palC</fullName>
    </recommendedName>
</protein>
<organism evidence="5 6">
    <name type="scientific">Discina gigas</name>
    <dbReference type="NCBI Taxonomy" id="1032678"/>
    <lineage>
        <taxon>Eukaryota</taxon>
        <taxon>Fungi</taxon>
        <taxon>Dikarya</taxon>
        <taxon>Ascomycota</taxon>
        <taxon>Pezizomycotina</taxon>
        <taxon>Pezizomycetes</taxon>
        <taxon>Pezizales</taxon>
        <taxon>Discinaceae</taxon>
        <taxon>Discina</taxon>
    </lineage>
</organism>
<dbReference type="InterPro" id="IPR004328">
    <property type="entry name" value="BRO1_dom"/>
</dbReference>
<dbReference type="PROSITE" id="PS51180">
    <property type="entry name" value="BRO1"/>
    <property type="match status" value="1"/>
</dbReference>
<name>A0ABR3GTK1_9PEZI</name>
<keyword evidence="6" id="KW-1185">Reference proteome</keyword>
<accession>A0ABR3GTK1</accession>
<evidence type="ECO:0000256" key="2">
    <source>
        <dbReference type="ARBA" id="ARBA00022193"/>
    </source>
</evidence>
<dbReference type="SMART" id="SM01041">
    <property type="entry name" value="BRO1"/>
    <property type="match status" value="1"/>
</dbReference>
<proteinExistence type="inferred from homology"/>
<comment type="similarity">
    <text evidence="1">Belongs to the palC family.</text>
</comment>
<evidence type="ECO:0000256" key="3">
    <source>
        <dbReference type="SAM" id="MobiDB-lite"/>
    </source>
</evidence>
<gene>
    <name evidence="5" type="ORF">Q9L58_001701</name>
</gene>
<comment type="caution">
    <text evidence="5">The sequence shown here is derived from an EMBL/GenBank/DDBJ whole genome shotgun (WGS) entry which is preliminary data.</text>
</comment>
<sequence>MPFPFALPTTSTVSYPTYFDSPTYPSLPLLAASHRGSLRNALKAHKRLPPASQNANLPLVIKELESYVSHLLALVTALENNEAFLKTSAPLFKTSWRAILTAKKFSTEPPRVARPGLSYEIFWTLSTLAYAYTLQARSQLLRVLSPSVTGSSGAPSTDPQLLFNRAARNLLTSASIFTHLLSRPQPPNAGSWPIELTIPALSALSSLAQADATLIAVIKQDPYPTYLSLTSRERDSKNSTKEWLYNPPNPPESPRALFLARLCIAASDHASKALGLLSVSNTKVRTLLLQLGGGAKSDDVPGEITEDLIRYLESLQKVSRAKSCRFLGIDAESSGRCGEAISWLLLAKSILDVPTTAVDRLRRGLSERKEARHLAAADGSWGLDAGRAEEVNVLEALEVKWRKSNDNIMFQTLPDMGELNKRIPSGREINKLKDWEAPRLDSDEMRALKAEGTHRGYEEEADSEGEGGKEVEVGYAGEGYY</sequence>
<dbReference type="InterPro" id="IPR037505">
    <property type="entry name" value="pH-resp_palC"/>
</dbReference>
<dbReference type="Proteomes" id="UP001447188">
    <property type="component" value="Unassembled WGS sequence"/>
</dbReference>
<evidence type="ECO:0000256" key="1">
    <source>
        <dbReference type="ARBA" id="ARBA00010997"/>
    </source>
</evidence>
<feature type="region of interest" description="Disordered" evidence="3">
    <location>
        <begin position="451"/>
        <end position="481"/>
    </location>
</feature>
<feature type="domain" description="BRO1" evidence="4">
    <location>
        <begin position="1"/>
        <end position="416"/>
    </location>
</feature>
<reference evidence="5 6" key="1">
    <citation type="submission" date="2024-02" db="EMBL/GenBank/DDBJ databases">
        <title>Discinaceae phylogenomics.</title>
        <authorList>
            <person name="Dirks A.C."/>
            <person name="James T.Y."/>
        </authorList>
    </citation>
    <scope>NUCLEOTIDE SEQUENCE [LARGE SCALE GENOMIC DNA]</scope>
    <source>
        <strain evidence="5 6">ACD0624</strain>
    </source>
</reference>
<evidence type="ECO:0000313" key="5">
    <source>
        <dbReference type="EMBL" id="KAL0639240.1"/>
    </source>
</evidence>
<dbReference type="EMBL" id="JBBBZM010000013">
    <property type="protein sequence ID" value="KAL0639240.1"/>
    <property type="molecule type" value="Genomic_DNA"/>
</dbReference>
<evidence type="ECO:0000259" key="4">
    <source>
        <dbReference type="PROSITE" id="PS51180"/>
    </source>
</evidence>